<dbReference type="EMBL" id="FAOZ01000004">
    <property type="protein sequence ID" value="CUU55090.1"/>
    <property type="molecule type" value="Genomic_DNA"/>
</dbReference>
<keyword evidence="6" id="KW-0472">Membrane</keyword>
<dbReference type="Pfam" id="PF04616">
    <property type="entry name" value="Glyco_hydro_43"/>
    <property type="match status" value="1"/>
</dbReference>
<evidence type="ECO:0000256" key="6">
    <source>
        <dbReference type="SAM" id="Phobius"/>
    </source>
</evidence>
<name>A0A0S4QIY1_9ACTN</name>
<evidence type="ECO:0000256" key="3">
    <source>
        <dbReference type="ARBA" id="ARBA00023295"/>
    </source>
</evidence>
<feature type="transmembrane region" description="Helical" evidence="6">
    <location>
        <begin position="50"/>
        <end position="69"/>
    </location>
</feature>
<organism evidence="7 8">
    <name type="scientific">Parafrankia irregularis</name>
    <dbReference type="NCBI Taxonomy" id="795642"/>
    <lineage>
        <taxon>Bacteria</taxon>
        <taxon>Bacillati</taxon>
        <taxon>Actinomycetota</taxon>
        <taxon>Actinomycetes</taxon>
        <taxon>Frankiales</taxon>
        <taxon>Frankiaceae</taxon>
        <taxon>Parafrankia</taxon>
    </lineage>
</organism>
<keyword evidence="8" id="KW-1185">Reference proteome</keyword>
<reference evidence="8" key="1">
    <citation type="submission" date="2015-11" db="EMBL/GenBank/DDBJ databases">
        <authorList>
            <person name="Varghese N."/>
        </authorList>
    </citation>
    <scope>NUCLEOTIDE SEQUENCE [LARGE SCALE GENOMIC DNA]</scope>
    <source>
        <strain evidence="8">DSM 45899</strain>
    </source>
</reference>
<evidence type="ECO:0000256" key="5">
    <source>
        <dbReference type="SAM" id="MobiDB-lite"/>
    </source>
</evidence>
<dbReference type="GO" id="GO:0004553">
    <property type="term" value="F:hydrolase activity, hydrolyzing O-glycosyl compounds"/>
    <property type="evidence" value="ECO:0007669"/>
    <property type="project" value="InterPro"/>
</dbReference>
<evidence type="ECO:0000313" key="8">
    <source>
        <dbReference type="Proteomes" id="UP000198802"/>
    </source>
</evidence>
<evidence type="ECO:0000256" key="4">
    <source>
        <dbReference type="RuleBase" id="RU361187"/>
    </source>
</evidence>
<gene>
    <name evidence="7" type="ORF">Ga0074812_104171</name>
</gene>
<dbReference type="SUPFAM" id="SSF75005">
    <property type="entry name" value="Arabinanase/levansucrase/invertase"/>
    <property type="match status" value="1"/>
</dbReference>
<feature type="region of interest" description="Disordered" evidence="5">
    <location>
        <begin position="82"/>
        <end position="130"/>
    </location>
</feature>
<keyword evidence="6" id="KW-1133">Transmembrane helix</keyword>
<proteinExistence type="inferred from homology"/>
<dbReference type="AlphaFoldDB" id="A0A0S4QIY1"/>
<protein>
    <submittedName>
        <fullName evidence="7">Glycosyl hydrolases family 43</fullName>
    </submittedName>
</protein>
<comment type="similarity">
    <text evidence="1 4">Belongs to the glycosyl hydrolase 43 family.</text>
</comment>
<dbReference type="Proteomes" id="UP000198802">
    <property type="component" value="Unassembled WGS sequence"/>
</dbReference>
<sequence>MPVSARPDPCPDPAATDSFAFGSATETPAETAVSAGVSVARRPWWRVRRATVIIGSLVVLMVVVAALAITGSGVKGVFAAASSPQAGSPQAGAAPTDDGQGQGPSGSSSGSTEVEPPAGTPTPGDPAQPRSAVVVRGSNLADPYLLTIDGVTYAYGTNADGAHVPVLTSTDPSLRSWVRAGDALPHLPGWAQDTGFTTWAPSVAEVDGGYVLYYVTRVAATGHQCVSTAHATSPTGPFIDVSTSPAICQEAEGGSIDPSPYAVGAERYLTWKSEGILPGTTPTIWAQRLAADGRTLLGEPTALLRPTLDWQHGLVEGPAMLVRGGSYDLLFSAGDWHSPDYATGSATCAGPLGPCTVRPESLLRTGTAGVGPGGAEPFRSIDRASGEETWWLAFHTWNRREPAENPHADRQLVVVPLPDAGALTPADRSAVRLGRVTTAP</sequence>
<dbReference type="PANTHER" id="PTHR42812">
    <property type="entry name" value="BETA-XYLOSIDASE"/>
    <property type="match status" value="1"/>
</dbReference>
<evidence type="ECO:0000256" key="1">
    <source>
        <dbReference type="ARBA" id="ARBA00009865"/>
    </source>
</evidence>
<dbReference type="CDD" id="cd08999">
    <property type="entry name" value="GH43_ABN-like"/>
    <property type="match status" value="1"/>
</dbReference>
<keyword evidence="3 4" id="KW-0326">Glycosidase</keyword>
<dbReference type="InterPro" id="IPR051795">
    <property type="entry name" value="Glycosyl_Hydrlase_43"/>
</dbReference>
<dbReference type="InterPro" id="IPR006710">
    <property type="entry name" value="Glyco_hydro_43"/>
</dbReference>
<accession>A0A0S4QIY1</accession>
<evidence type="ECO:0000256" key="2">
    <source>
        <dbReference type="ARBA" id="ARBA00022801"/>
    </source>
</evidence>
<dbReference type="Gene3D" id="2.115.10.20">
    <property type="entry name" value="Glycosyl hydrolase domain, family 43"/>
    <property type="match status" value="1"/>
</dbReference>
<keyword evidence="2 4" id="KW-0378">Hydrolase</keyword>
<feature type="compositionally biased region" description="Low complexity" evidence="5">
    <location>
        <begin position="82"/>
        <end position="112"/>
    </location>
</feature>
<dbReference type="InterPro" id="IPR023296">
    <property type="entry name" value="Glyco_hydro_beta-prop_sf"/>
</dbReference>
<dbReference type="GO" id="GO:0005975">
    <property type="term" value="P:carbohydrate metabolic process"/>
    <property type="evidence" value="ECO:0007669"/>
    <property type="project" value="InterPro"/>
</dbReference>
<keyword evidence="6" id="KW-0812">Transmembrane</keyword>
<evidence type="ECO:0000313" key="7">
    <source>
        <dbReference type="EMBL" id="CUU55090.1"/>
    </source>
</evidence>
<dbReference type="PANTHER" id="PTHR42812:SF5">
    <property type="entry name" value="ENDO-ARABINASE"/>
    <property type="match status" value="1"/>
</dbReference>